<feature type="region of interest" description="Disordered" evidence="1">
    <location>
        <begin position="1"/>
        <end position="26"/>
    </location>
</feature>
<feature type="non-terminal residue" evidence="2">
    <location>
        <position position="1"/>
    </location>
</feature>
<protein>
    <submittedName>
        <fullName evidence="2">Uncharacterized protein</fullName>
    </submittedName>
</protein>
<dbReference type="AlphaFoldDB" id="A0A8S3CCP7"/>
<evidence type="ECO:0000313" key="2">
    <source>
        <dbReference type="EMBL" id="CAF4910266.1"/>
    </source>
</evidence>
<proteinExistence type="predicted"/>
<comment type="caution">
    <text evidence="2">The sequence shown here is derived from an EMBL/GenBank/DDBJ whole genome shotgun (WGS) entry which is preliminary data.</text>
</comment>
<gene>
    <name evidence="2" type="ORF">BYL167_LOCUS52562</name>
</gene>
<evidence type="ECO:0000313" key="3">
    <source>
        <dbReference type="Proteomes" id="UP000681967"/>
    </source>
</evidence>
<reference evidence="2" key="1">
    <citation type="submission" date="2021-02" db="EMBL/GenBank/DDBJ databases">
        <authorList>
            <person name="Nowell W R."/>
        </authorList>
    </citation>
    <scope>NUCLEOTIDE SEQUENCE</scope>
</reference>
<sequence>STATSPNRTTIAETMSSSFQGSVSDNITPTVSTLRRYYANK</sequence>
<dbReference type="Proteomes" id="UP000681967">
    <property type="component" value="Unassembled WGS sequence"/>
</dbReference>
<evidence type="ECO:0000256" key="1">
    <source>
        <dbReference type="SAM" id="MobiDB-lite"/>
    </source>
</evidence>
<dbReference type="EMBL" id="CAJOBH010170765">
    <property type="protein sequence ID" value="CAF4910266.1"/>
    <property type="molecule type" value="Genomic_DNA"/>
</dbReference>
<name>A0A8S3CCP7_9BILA</name>
<organism evidence="2 3">
    <name type="scientific">Rotaria magnacalcarata</name>
    <dbReference type="NCBI Taxonomy" id="392030"/>
    <lineage>
        <taxon>Eukaryota</taxon>
        <taxon>Metazoa</taxon>
        <taxon>Spiralia</taxon>
        <taxon>Gnathifera</taxon>
        <taxon>Rotifera</taxon>
        <taxon>Eurotatoria</taxon>
        <taxon>Bdelloidea</taxon>
        <taxon>Philodinida</taxon>
        <taxon>Philodinidae</taxon>
        <taxon>Rotaria</taxon>
    </lineage>
</organism>
<accession>A0A8S3CCP7</accession>